<dbReference type="SUPFAM" id="SSF51197">
    <property type="entry name" value="Clavaminate synthase-like"/>
    <property type="match status" value="1"/>
</dbReference>
<dbReference type="InterPro" id="IPR044861">
    <property type="entry name" value="IPNS-like_FE2OG_OXY"/>
</dbReference>
<dbReference type="EMBL" id="BSNJ01000005">
    <property type="protein sequence ID" value="GLQ21474.1"/>
    <property type="molecule type" value="Genomic_DNA"/>
</dbReference>
<keyword evidence="11" id="KW-0408">Iron</keyword>
<evidence type="ECO:0000256" key="10">
    <source>
        <dbReference type="ARBA" id="ARBA00049359"/>
    </source>
</evidence>
<evidence type="ECO:0000259" key="12">
    <source>
        <dbReference type="PROSITE" id="PS51471"/>
    </source>
</evidence>
<dbReference type="EC" id="1.13.12.19" evidence="4"/>
<evidence type="ECO:0000256" key="1">
    <source>
        <dbReference type="ARBA" id="ARBA00001954"/>
    </source>
</evidence>
<feature type="domain" description="Fe2OG dioxygenase" evidence="12">
    <location>
        <begin position="170"/>
        <end position="278"/>
    </location>
</feature>
<evidence type="ECO:0000256" key="2">
    <source>
        <dbReference type="ARBA" id="ARBA00004767"/>
    </source>
</evidence>
<comment type="similarity">
    <text evidence="11">Belongs to the iron/ascorbate-dependent oxidoreductase family.</text>
</comment>
<dbReference type="Pfam" id="PF14226">
    <property type="entry name" value="DIOX_N"/>
    <property type="match status" value="1"/>
</dbReference>
<evidence type="ECO:0000256" key="7">
    <source>
        <dbReference type="ARBA" id="ARBA00031011"/>
    </source>
</evidence>
<comment type="catalytic activity">
    <reaction evidence="10">
        <text>L-arginine + 2-oxoglutarate + O2 = guanidine + L-glutamate 5-semialdehyde + succinate + CO2</text>
        <dbReference type="Rhea" id="RHEA:31535"/>
        <dbReference type="ChEBI" id="CHEBI:15379"/>
        <dbReference type="ChEBI" id="CHEBI:16526"/>
        <dbReference type="ChEBI" id="CHEBI:16810"/>
        <dbReference type="ChEBI" id="CHEBI:30031"/>
        <dbReference type="ChEBI" id="CHEBI:30087"/>
        <dbReference type="ChEBI" id="CHEBI:32682"/>
        <dbReference type="ChEBI" id="CHEBI:58066"/>
        <dbReference type="EC" id="1.14.20.7"/>
    </reaction>
</comment>
<organism evidence="13 14">
    <name type="scientific">Algimonas porphyrae</name>
    <dbReference type="NCBI Taxonomy" id="1128113"/>
    <lineage>
        <taxon>Bacteria</taxon>
        <taxon>Pseudomonadati</taxon>
        <taxon>Pseudomonadota</taxon>
        <taxon>Alphaproteobacteria</taxon>
        <taxon>Maricaulales</taxon>
        <taxon>Robiginitomaculaceae</taxon>
        <taxon>Algimonas</taxon>
    </lineage>
</organism>
<keyword evidence="6" id="KW-0266">Ethylene biosynthesis</keyword>
<sequence length="319" mass="34707">MAATVDAHGRDGAPRITVLDFTDHAHDSAAFGQRLLKGMRETGFIVIRNHTIPKADVDAVQAASTEFFALPEAAKSAYAMPEHQFQRGYSPFGTESAKDRDAPDLKEFWHVGRDSIPGLPGSPSVSEIESFDSATRRLFAEMDRFGCTLMRAIGQTLDMPADQITAALDNGNSILRLLHYPPMPERGGEGPSVRAAEHEDINLLTLLLGAEEAGLQVKHRSGQWLSINAPEGAVVVNAGDMLDRLTGGVIPSTTHRVVNPTRERAPHSRYSMPYFLHPASDFSLEALPKCLEMGGTAKAPITARGYLNERLREIGLAKD</sequence>
<dbReference type="Proteomes" id="UP001161390">
    <property type="component" value="Unassembled WGS sequence"/>
</dbReference>
<name>A0ABQ5V3D4_9PROT</name>
<accession>A0ABQ5V3D4</accession>
<dbReference type="Pfam" id="PF03171">
    <property type="entry name" value="2OG-FeII_Oxy"/>
    <property type="match status" value="1"/>
</dbReference>
<evidence type="ECO:0000313" key="13">
    <source>
        <dbReference type="EMBL" id="GLQ21474.1"/>
    </source>
</evidence>
<evidence type="ECO:0000256" key="4">
    <source>
        <dbReference type="ARBA" id="ARBA00012531"/>
    </source>
</evidence>
<dbReference type="InterPro" id="IPR005123">
    <property type="entry name" value="Oxoglu/Fe-dep_dioxygenase_dom"/>
</dbReference>
<evidence type="ECO:0000313" key="14">
    <source>
        <dbReference type="Proteomes" id="UP001161390"/>
    </source>
</evidence>
<comment type="pathway">
    <text evidence="2">Alkene biosynthesis; ethylene biosynthesis via 2-oxoglutarate.</text>
</comment>
<proteinExistence type="inferred from homology"/>
<comment type="catalytic activity">
    <reaction evidence="9">
        <text>2-oxoglutarate + O2 + 2 H(+) = ethene + 3 CO2 + H2O</text>
        <dbReference type="Rhea" id="RHEA:31523"/>
        <dbReference type="ChEBI" id="CHEBI:15377"/>
        <dbReference type="ChEBI" id="CHEBI:15378"/>
        <dbReference type="ChEBI" id="CHEBI:15379"/>
        <dbReference type="ChEBI" id="CHEBI:16526"/>
        <dbReference type="ChEBI" id="CHEBI:16810"/>
        <dbReference type="ChEBI" id="CHEBI:18153"/>
        <dbReference type="EC" id="1.13.12.19"/>
    </reaction>
</comment>
<gene>
    <name evidence="13" type="ORF">GCM10007854_24290</name>
</gene>
<comment type="caution">
    <text evidence="13">The sequence shown here is derived from an EMBL/GenBank/DDBJ whole genome shotgun (WGS) entry which is preliminary data.</text>
</comment>
<keyword evidence="14" id="KW-1185">Reference proteome</keyword>
<dbReference type="Gene3D" id="2.60.120.330">
    <property type="entry name" value="B-lactam Antibiotic, Isopenicillin N Synthase, Chain"/>
    <property type="match status" value="1"/>
</dbReference>
<dbReference type="InterPro" id="IPR050231">
    <property type="entry name" value="Iron_ascorbate_oxido_reductase"/>
</dbReference>
<dbReference type="PROSITE" id="PS51471">
    <property type="entry name" value="FE2OG_OXY"/>
    <property type="match status" value="1"/>
</dbReference>
<evidence type="ECO:0000256" key="3">
    <source>
        <dbReference type="ARBA" id="ARBA00012293"/>
    </source>
</evidence>
<dbReference type="InterPro" id="IPR026992">
    <property type="entry name" value="DIOX_N"/>
</dbReference>
<evidence type="ECO:0000256" key="8">
    <source>
        <dbReference type="ARBA" id="ARBA00031282"/>
    </source>
</evidence>
<reference evidence="13" key="2">
    <citation type="submission" date="2023-01" db="EMBL/GenBank/DDBJ databases">
        <title>Draft genome sequence of Algimonas porphyrae strain NBRC 108216.</title>
        <authorList>
            <person name="Sun Q."/>
            <person name="Mori K."/>
        </authorList>
    </citation>
    <scope>NUCLEOTIDE SEQUENCE</scope>
    <source>
        <strain evidence="13">NBRC 108216</strain>
    </source>
</reference>
<dbReference type="RefSeq" id="WP_371398699.1">
    <property type="nucleotide sequence ID" value="NZ_CP163424.1"/>
</dbReference>
<dbReference type="PANTHER" id="PTHR47990">
    <property type="entry name" value="2-OXOGLUTARATE (2OG) AND FE(II)-DEPENDENT OXYGENASE SUPERFAMILY PROTEIN-RELATED"/>
    <property type="match status" value="1"/>
</dbReference>
<comment type="cofactor">
    <cofactor evidence="1">
        <name>Fe(2+)</name>
        <dbReference type="ChEBI" id="CHEBI:29033"/>
    </cofactor>
</comment>
<keyword evidence="11" id="KW-0479">Metal-binding</keyword>
<keyword evidence="11" id="KW-0560">Oxidoreductase</keyword>
<dbReference type="InterPro" id="IPR027443">
    <property type="entry name" value="IPNS-like_sf"/>
</dbReference>
<evidence type="ECO:0000256" key="9">
    <source>
        <dbReference type="ARBA" id="ARBA00047725"/>
    </source>
</evidence>
<reference evidence="13" key="1">
    <citation type="journal article" date="2014" name="Int. J. Syst. Evol. Microbiol.">
        <title>Complete genome of a new Firmicutes species belonging to the dominant human colonic microbiota ('Ruminococcus bicirculans') reveals two chromosomes and a selective capacity to utilize plant glucans.</title>
        <authorList>
            <consortium name="NISC Comparative Sequencing Program"/>
            <person name="Wegmann U."/>
            <person name="Louis P."/>
            <person name="Goesmann A."/>
            <person name="Henrissat B."/>
            <person name="Duncan S.H."/>
            <person name="Flint H.J."/>
        </authorList>
    </citation>
    <scope>NUCLEOTIDE SEQUENCE</scope>
    <source>
        <strain evidence="13">NBRC 108216</strain>
    </source>
</reference>
<evidence type="ECO:0000256" key="5">
    <source>
        <dbReference type="ARBA" id="ARBA00019045"/>
    </source>
</evidence>
<dbReference type="EC" id="1.14.20.7" evidence="3"/>
<evidence type="ECO:0000256" key="6">
    <source>
        <dbReference type="ARBA" id="ARBA00022666"/>
    </source>
</evidence>
<dbReference type="PRINTS" id="PR00682">
    <property type="entry name" value="IPNSYNTHASE"/>
</dbReference>
<protein>
    <recommendedName>
        <fullName evidence="5">2-oxoglutarate-dependent ethylene/succinate-forming enzyme</fullName>
        <ecNumber evidence="4">1.13.12.19</ecNumber>
        <ecNumber evidence="3">1.14.20.7</ecNumber>
    </recommendedName>
    <alternativeName>
        <fullName evidence="7">2-oxoglutarate dioxygenase (ethylene-forming)</fullName>
    </alternativeName>
    <alternativeName>
        <fullName evidence="8">2-oxoglutarate/L-arginine monooxygenase/decarboxylase (succinate-forming)</fullName>
    </alternativeName>
</protein>
<evidence type="ECO:0000256" key="11">
    <source>
        <dbReference type="RuleBase" id="RU003682"/>
    </source>
</evidence>